<name>A0A4Z0R5D3_9FIRM</name>
<feature type="domain" description="IrrE N-terminal-like" evidence="1">
    <location>
        <begin position="11"/>
        <end position="126"/>
    </location>
</feature>
<keyword evidence="3" id="KW-1185">Reference proteome</keyword>
<dbReference type="Proteomes" id="UP000298460">
    <property type="component" value="Unassembled WGS sequence"/>
</dbReference>
<dbReference type="Pfam" id="PF06114">
    <property type="entry name" value="Peptidase_M78"/>
    <property type="match status" value="1"/>
</dbReference>
<reference evidence="2 3" key="1">
    <citation type="submission" date="2019-03" db="EMBL/GenBank/DDBJ databases">
        <title>Draft Genome Sequence of Desulfosporosinus fructosivorans Strain 63.6F, Isolated from Marine Sediment in the Baltic Sea.</title>
        <authorList>
            <person name="Hausmann B."/>
            <person name="Vandieken V."/>
            <person name="Pjevac P."/>
            <person name="Schreck K."/>
            <person name="Herbold C.W."/>
            <person name="Loy A."/>
        </authorList>
    </citation>
    <scope>NUCLEOTIDE SEQUENCE [LARGE SCALE GENOMIC DNA]</scope>
    <source>
        <strain evidence="2 3">63.6F</strain>
    </source>
</reference>
<dbReference type="AlphaFoldDB" id="A0A4Z0R5D3"/>
<dbReference type="EMBL" id="SPQQ01000004">
    <property type="protein sequence ID" value="TGE37649.1"/>
    <property type="molecule type" value="Genomic_DNA"/>
</dbReference>
<evidence type="ECO:0000313" key="3">
    <source>
        <dbReference type="Proteomes" id="UP000298460"/>
    </source>
</evidence>
<evidence type="ECO:0000259" key="1">
    <source>
        <dbReference type="Pfam" id="PF06114"/>
    </source>
</evidence>
<evidence type="ECO:0000313" key="2">
    <source>
        <dbReference type="EMBL" id="TGE37649.1"/>
    </source>
</evidence>
<proteinExistence type="predicted"/>
<accession>A0A4Z0R5D3</accession>
<protein>
    <submittedName>
        <fullName evidence="2">ImmA/IrrE family metallo-endopeptidase</fullName>
    </submittedName>
</protein>
<dbReference type="RefSeq" id="WP_135547367.1">
    <property type="nucleotide sequence ID" value="NZ_SPQQ01000004.1"/>
</dbReference>
<gene>
    <name evidence="2" type="ORF">E4K67_13015</name>
</gene>
<sequence length="167" mass="19561">MNYESLLKELEKEGVEVIEYKFRSDSLKGLYFDNVITLNPANIIDDKEKACILAEEYGHYRTSFGNILDQQNTSNVKQEKRARNWAYEKLVPLEKLIDAFEACIHNRYDLADFLGVTEKFLDLTLSHYQEKFGTYAECRDYLIYFSPLGVLRQFKNDDYPSESHTGE</sequence>
<dbReference type="InterPro" id="IPR010359">
    <property type="entry name" value="IrrE_HExxH"/>
</dbReference>
<comment type="caution">
    <text evidence="2">The sequence shown here is derived from an EMBL/GenBank/DDBJ whole genome shotgun (WGS) entry which is preliminary data.</text>
</comment>
<dbReference type="OrthoDB" id="1707128at2"/>
<organism evidence="2 3">
    <name type="scientific">Desulfosporosinus fructosivorans</name>
    <dbReference type="NCBI Taxonomy" id="2018669"/>
    <lineage>
        <taxon>Bacteria</taxon>
        <taxon>Bacillati</taxon>
        <taxon>Bacillota</taxon>
        <taxon>Clostridia</taxon>
        <taxon>Eubacteriales</taxon>
        <taxon>Desulfitobacteriaceae</taxon>
        <taxon>Desulfosporosinus</taxon>
    </lineage>
</organism>